<evidence type="ECO:0000313" key="1">
    <source>
        <dbReference type="EMBL" id="ADX87908.1"/>
    </source>
</evidence>
<organism evidence="1 2">
    <name type="scientific">Vibrio phage ICP1</name>
    <dbReference type="NCBI Taxonomy" id="979525"/>
    <lineage>
        <taxon>Viruses</taxon>
        <taxon>Duplodnaviria</taxon>
        <taxon>Heunggongvirae</taxon>
        <taxon>Uroviricota</taxon>
        <taxon>Caudoviricetes</taxon>
        <taxon>Mohonavirus</taxon>
        <taxon>Mohonavirus ICP1</taxon>
    </lineage>
</organism>
<dbReference type="RefSeq" id="YP_004251033.1">
    <property type="nucleotide sequence ID" value="NC_015157.1"/>
</dbReference>
<dbReference type="Proteomes" id="UP000007502">
    <property type="component" value="Segment"/>
</dbReference>
<proteinExistence type="predicted"/>
<reference evidence="1 2" key="1">
    <citation type="journal article" date="2011" name="MBio">
        <title>Evidence of a dominant lineage of Vibrio cholerae-specific lytic bacteriophages shed by cholera patients over a 10-year period in Dhaka, Bangladesh.</title>
        <authorList>
            <person name="Seed K.D."/>
            <person name="Bodi K.L."/>
            <person name="Kropinski A.M."/>
            <person name="Ackermann H.W."/>
            <person name="Calderwood S.B."/>
            <person name="Qadri F."/>
            <person name="Camilli A."/>
        </authorList>
    </citation>
    <scope>NUCLEOTIDE SEQUENCE [LARGE SCALE GENOMIC DNA]</scope>
</reference>
<dbReference type="GeneID" id="10228571"/>
<protein>
    <submittedName>
        <fullName evidence="1">Uncharacterized protein ORF92</fullName>
    </submittedName>
</protein>
<dbReference type="EMBL" id="HQ641347">
    <property type="protein sequence ID" value="ADX87908.1"/>
    <property type="molecule type" value="Genomic_DNA"/>
</dbReference>
<gene>
    <name evidence="1" type="primary">ORF92</name>
</gene>
<evidence type="ECO:0000313" key="2">
    <source>
        <dbReference type="Proteomes" id="UP000007502"/>
    </source>
</evidence>
<dbReference type="KEGG" id="vg:10228571"/>
<sequence>MLSNFSKNIMLEAAVKNGTYVYAAASSSSSVGDELTTPRQIIVFAAASSGSIVGNTSTPITIPAGGSVSHIHLFNAATGGDWLGTFALTVPEIYGSEGSLNVTGLTITLG</sequence>
<keyword evidence="2" id="KW-1185">Reference proteome</keyword>
<accession>F1D1B4</accession>
<name>F1D1B4_9CAUD</name>